<dbReference type="Pfam" id="PF13489">
    <property type="entry name" value="Methyltransf_23"/>
    <property type="match status" value="1"/>
</dbReference>
<evidence type="ECO:0000313" key="2">
    <source>
        <dbReference type="EMBL" id="UQA96617.1"/>
    </source>
</evidence>
<dbReference type="SUPFAM" id="SSF53335">
    <property type="entry name" value="S-adenosyl-L-methionine-dependent methyltransferases"/>
    <property type="match status" value="1"/>
</dbReference>
<keyword evidence="3" id="KW-1185">Reference proteome</keyword>
<gene>
    <name evidence="2" type="ORF">K9S39_36300</name>
</gene>
<dbReference type="Proteomes" id="UP000830115">
    <property type="component" value="Chromosome"/>
</dbReference>
<organism evidence="2 3">
    <name type="scientific">Streptomyces halobius</name>
    <dbReference type="NCBI Taxonomy" id="2879846"/>
    <lineage>
        <taxon>Bacteria</taxon>
        <taxon>Bacillati</taxon>
        <taxon>Actinomycetota</taxon>
        <taxon>Actinomycetes</taxon>
        <taxon>Kitasatosporales</taxon>
        <taxon>Streptomycetaceae</taxon>
        <taxon>Streptomyces</taxon>
    </lineage>
</organism>
<proteinExistence type="predicted"/>
<dbReference type="PANTHER" id="PTHR43861">
    <property type="entry name" value="TRANS-ACONITATE 2-METHYLTRANSFERASE-RELATED"/>
    <property type="match status" value="1"/>
</dbReference>
<dbReference type="GO" id="GO:0008168">
    <property type="term" value="F:methyltransferase activity"/>
    <property type="evidence" value="ECO:0007669"/>
    <property type="project" value="UniProtKB-KW"/>
</dbReference>
<keyword evidence="2" id="KW-0489">Methyltransferase</keyword>
<name>A0ABY4MH79_9ACTN</name>
<reference evidence="2" key="1">
    <citation type="submission" date="2021-10" db="EMBL/GenBank/DDBJ databases">
        <title>Streptomyces nigrumlapis sp.nov.,an antimicrobial producing actinobacterium isolated from Black Gobi rocks.</title>
        <authorList>
            <person name="Wen Y."/>
            <person name="Zhang W."/>
            <person name="Liu X.G."/>
        </authorList>
    </citation>
    <scope>NUCLEOTIDE SEQUENCE</scope>
    <source>
        <strain evidence="2">ST13-2-2</strain>
    </source>
</reference>
<sequence length="266" mass="28975">MNAQLRTDAYSTGPFSMDELTERDRLLLLEQTKDPATIHALESLPLLETWRCLEIGAGAGSIAHWLGERCPQGHVIAADIDTRNLDPHRSPNVEGQEVDISTHTFAPSSFDLIHARAVLCHLPARDEILARALEWLAPGGWLLVEDVYTLPVGSSPYTAMNHYAAAARHAAQARGADMQWGSKIPGILATLGFGNVTAESQLRLVGTGGALDDLWRINLQQAGRHLVRDGHLAQNDLDACLALLDDPNFTDIRYIGITARGQKLPA</sequence>
<keyword evidence="1" id="KW-0808">Transferase</keyword>
<evidence type="ECO:0000313" key="3">
    <source>
        <dbReference type="Proteomes" id="UP000830115"/>
    </source>
</evidence>
<dbReference type="GO" id="GO:0032259">
    <property type="term" value="P:methylation"/>
    <property type="evidence" value="ECO:0007669"/>
    <property type="project" value="UniProtKB-KW"/>
</dbReference>
<dbReference type="EMBL" id="CP086322">
    <property type="protein sequence ID" value="UQA96617.1"/>
    <property type="molecule type" value="Genomic_DNA"/>
</dbReference>
<evidence type="ECO:0000256" key="1">
    <source>
        <dbReference type="ARBA" id="ARBA00022679"/>
    </source>
</evidence>
<accession>A0ABY4MH79</accession>
<protein>
    <submittedName>
        <fullName evidence="2">Class I SAM-dependent methyltransferase</fullName>
    </submittedName>
</protein>
<dbReference type="Gene3D" id="3.40.50.150">
    <property type="entry name" value="Vaccinia Virus protein VP39"/>
    <property type="match status" value="1"/>
</dbReference>
<dbReference type="CDD" id="cd02440">
    <property type="entry name" value="AdoMet_MTases"/>
    <property type="match status" value="1"/>
</dbReference>
<dbReference type="PANTHER" id="PTHR43861:SF3">
    <property type="entry name" value="PUTATIVE (AFU_ORTHOLOGUE AFUA_2G14390)-RELATED"/>
    <property type="match status" value="1"/>
</dbReference>
<dbReference type="RefSeq" id="WP_109893298.1">
    <property type="nucleotide sequence ID" value="NZ_CP086322.1"/>
</dbReference>
<dbReference type="InterPro" id="IPR029063">
    <property type="entry name" value="SAM-dependent_MTases_sf"/>
</dbReference>